<dbReference type="Pfam" id="PF00144">
    <property type="entry name" value="Beta-lactamase"/>
    <property type="match status" value="1"/>
</dbReference>
<dbReference type="InterPro" id="IPR001466">
    <property type="entry name" value="Beta-lactam-related"/>
</dbReference>
<evidence type="ECO:0000313" key="3">
    <source>
        <dbReference type="Proteomes" id="UP000693672"/>
    </source>
</evidence>
<name>A0A916JRD8_9BACL</name>
<dbReference type="PANTHER" id="PTHR46825">
    <property type="entry name" value="D-ALANYL-D-ALANINE-CARBOXYPEPTIDASE/ENDOPEPTIDASE AMPH"/>
    <property type="match status" value="1"/>
</dbReference>
<proteinExistence type="predicted"/>
<accession>A0A916JRD8</accession>
<evidence type="ECO:0000313" key="2">
    <source>
        <dbReference type="EMBL" id="CAG7596829.1"/>
    </source>
</evidence>
<dbReference type="InterPro" id="IPR050491">
    <property type="entry name" value="AmpC-like"/>
</dbReference>
<dbReference type="Proteomes" id="UP000693672">
    <property type="component" value="Unassembled WGS sequence"/>
</dbReference>
<protein>
    <submittedName>
        <fullName evidence="2">Penicillin-binding protein 4</fullName>
    </submittedName>
</protein>
<dbReference type="EMBL" id="CAJVAS010000001">
    <property type="protein sequence ID" value="CAG7596829.1"/>
    <property type="molecule type" value="Genomic_DNA"/>
</dbReference>
<evidence type="ECO:0000259" key="1">
    <source>
        <dbReference type="Pfam" id="PF00144"/>
    </source>
</evidence>
<dbReference type="PANTHER" id="PTHR46825:SF9">
    <property type="entry name" value="BETA-LACTAMASE-RELATED DOMAIN-CONTAINING PROTEIN"/>
    <property type="match status" value="1"/>
</dbReference>
<keyword evidence="3" id="KW-1185">Reference proteome</keyword>
<comment type="caution">
    <text evidence="2">The sequence shown here is derived from an EMBL/GenBank/DDBJ whole genome shotgun (WGS) entry which is preliminary data.</text>
</comment>
<sequence>MLTERLSAHFADYVKEQQYSGVIAVARAGDIVFQQAYGMANYEHQVPVRLDTKFYIASITKPMTAMAVLMLSEEGRLELHRSVRAYLPELTQVDERITLHQLLTHTSGLPDFEVLWDFQAQKQKLLYPGARILELIEGQPLDFEPGTGWKYCNTGYNLLGLVIERISGVSYSDFLRKRILEPLGMSDTGFGDAQSIVEDLASGYTRPEGADLLVKAPYFEIENFMASGHMYSTAADLLRWEMALRTTRLVSVETLALIFSPHAPASPGRHYGYGWSVYENSAGHGGWLPGYWSKFRRYPDGQVAVIMLGNHDHTKENDILDRTYRLCCDSLKQAGIS</sequence>
<feature type="domain" description="Beta-lactamase-related" evidence="1">
    <location>
        <begin position="7"/>
        <end position="325"/>
    </location>
</feature>
<reference evidence="2" key="1">
    <citation type="submission" date="2021-06" db="EMBL/GenBank/DDBJ databases">
        <authorList>
            <person name="Criscuolo A."/>
        </authorList>
    </citation>
    <scope>NUCLEOTIDE SEQUENCE</scope>
    <source>
        <strain evidence="2">CIP111600</strain>
    </source>
</reference>
<dbReference type="RefSeq" id="WP_218089936.1">
    <property type="nucleotide sequence ID" value="NZ_CAJVAS010000001.1"/>
</dbReference>
<dbReference type="AlphaFoldDB" id="A0A916JRD8"/>
<organism evidence="2 3">
    <name type="scientific">Paenibacillus solanacearum</name>
    <dbReference type="NCBI Taxonomy" id="2048548"/>
    <lineage>
        <taxon>Bacteria</taxon>
        <taxon>Bacillati</taxon>
        <taxon>Bacillota</taxon>
        <taxon>Bacilli</taxon>
        <taxon>Bacillales</taxon>
        <taxon>Paenibacillaceae</taxon>
        <taxon>Paenibacillus</taxon>
    </lineage>
</organism>
<gene>
    <name evidence="2" type="primary">pbpE_1</name>
    <name evidence="2" type="ORF">PAESOLCIP111_00100</name>
</gene>